<accession>A0A4Z1GH15</accession>
<protein>
    <submittedName>
        <fullName evidence="2">Uncharacterized protein</fullName>
    </submittedName>
</protein>
<organism evidence="2 3">
    <name type="scientific">Botrytis hyacinthi</name>
    <dbReference type="NCBI Taxonomy" id="278943"/>
    <lineage>
        <taxon>Eukaryota</taxon>
        <taxon>Fungi</taxon>
        <taxon>Dikarya</taxon>
        <taxon>Ascomycota</taxon>
        <taxon>Pezizomycotina</taxon>
        <taxon>Leotiomycetes</taxon>
        <taxon>Helotiales</taxon>
        <taxon>Sclerotiniaceae</taxon>
        <taxon>Botrytis</taxon>
    </lineage>
</organism>
<feature type="compositionally biased region" description="Basic and acidic residues" evidence="1">
    <location>
        <begin position="62"/>
        <end position="81"/>
    </location>
</feature>
<comment type="caution">
    <text evidence="2">The sequence shown here is derived from an EMBL/GenBank/DDBJ whole genome shotgun (WGS) entry which is preliminary data.</text>
</comment>
<dbReference type="AlphaFoldDB" id="A0A4Z1GH15"/>
<feature type="compositionally biased region" description="Basic and acidic residues" evidence="1">
    <location>
        <begin position="106"/>
        <end position="119"/>
    </location>
</feature>
<evidence type="ECO:0000256" key="1">
    <source>
        <dbReference type="SAM" id="MobiDB-lite"/>
    </source>
</evidence>
<sequence>MNAEVQYFQYLAQSAGTDSRVRRYPEGSTIINSEEYQQVPYPTSSNRRRPKPEFTGWNFLSEWERSTQPKKRASESQHKTSENLVSNLQEPIPECGTLPQAQDESSETKQERNQLEQSRKSVTVKRMAI</sequence>
<feature type="compositionally biased region" description="Polar residues" evidence="1">
    <location>
        <begin position="29"/>
        <end position="45"/>
    </location>
</feature>
<name>A0A4Z1GH15_9HELO</name>
<gene>
    <name evidence="2" type="ORF">BHYA_0156g00010</name>
</gene>
<proteinExistence type="predicted"/>
<reference evidence="2 3" key="1">
    <citation type="submission" date="2017-12" db="EMBL/GenBank/DDBJ databases">
        <title>Comparative genomics of Botrytis spp.</title>
        <authorList>
            <person name="Valero-Jimenez C.A."/>
            <person name="Tapia P."/>
            <person name="Veloso J."/>
            <person name="Silva-Moreno E."/>
            <person name="Staats M."/>
            <person name="Valdes J.H."/>
            <person name="Van Kan J.A.L."/>
        </authorList>
    </citation>
    <scope>NUCLEOTIDE SEQUENCE [LARGE SCALE GENOMIC DNA]</scope>
    <source>
        <strain evidence="2 3">Bh0001</strain>
    </source>
</reference>
<dbReference type="Proteomes" id="UP000297814">
    <property type="component" value="Unassembled WGS sequence"/>
</dbReference>
<feature type="region of interest" description="Disordered" evidence="1">
    <location>
        <begin position="28"/>
        <end position="129"/>
    </location>
</feature>
<evidence type="ECO:0000313" key="2">
    <source>
        <dbReference type="EMBL" id="TGO35478.1"/>
    </source>
</evidence>
<dbReference type="EMBL" id="PQXK01000156">
    <property type="protein sequence ID" value="TGO35478.1"/>
    <property type="molecule type" value="Genomic_DNA"/>
</dbReference>
<evidence type="ECO:0000313" key="3">
    <source>
        <dbReference type="Proteomes" id="UP000297814"/>
    </source>
</evidence>
<keyword evidence="3" id="KW-1185">Reference proteome</keyword>